<dbReference type="PANTHER" id="PTHR42686:SF1">
    <property type="entry name" value="GH17980P-RELATED"/>
    <property type="match status" value="1"/>
</dbReference>
<sequence length="337" mass="36691">MSLKDLLPGKLGFGTAPLGNMFRDIPEAEAHATVEAAWNHGIRYFDNAPFYGAGLAEIRMGEALAGKPREEYVISTKVGRLILGEVEDVGARDLGEKGDVFKYGRPNKIVNDYSYDATLRSIEGSLERLKTDRIEIAWVHDVAQDFYGDDWLSMFESARKGAFKALDRLRDEGVIQAWGLGVNRVEPIELLLDLEGPRPDGFLLAGRYTLLDHGRALQRVMPKVAERRLGIVVGGPYSSGALVGGPNFEYAPATPALLDKVARIKALADRHGISMKAAGLQFALAHPAVAAVIPGASRPGRIAEDRAALLEAVPTDFWRDLRNVGLVHSDAPLPIMS</sequence>
<dbReference type="PANTHER" id="PTHR42686">
    <property type="entry name" value="GH17980P-RELATED"/>
    <property type="match status" value="1"/>
</dbReference>
<gene>
    <name evidence="2" type="ORF">AAD027_08890</name>
</gene>
<dbReference type="InterPro" id="IPR023210">
    <property type="entry name" value="NADP_OxRdtase_dom"/>
</dbReference>
<dbReference type="InterPro" id="IPR036812">
    <property type="entry name" value="NAD(P)_OxRdtase_dom_sf"/>
</dbReference>
<dbReference type="Pfam" id="PF00248">
    <property type="entry name" value="Aldo_ket_red"/>
    <property type="match status" value="1"/>
</dbReference>
<dbReference type="Gene3D" id="3.20.20.100">
    <property type="entry name" value="NADP-dependent oxidoreductase domain"/>
    <property type="match status" value="1"/>
</dbReference>
<evidence type="ECO:0000313" key="3">
    <source>
        <dbReference type="Proteomes" id="UP001459204"/>
    </source>
</evidence>
<evidence type="ECO:0000313" key="2">
    <source>
        <dbReference type="EMBL" id="MEL1264483.1"/>
    </source>
</evidence>
<keyword evidence="3" id="KW-1185">Reference proteome</keyword>
<dbReference type="SUPFAM" id="SSF51430">
    <property type="entry name" value="NAD(P)-linked oxidoreductase"/>
    <property type="match status" value="1"/>
</dbReference>
<dbReference type="CDD" id="cd19152">
    <property type="entry name" value="AKR_AKR15A"/>
    <property type="match status" value="1"/>
</dbReference>
<protein>
    <submittedName>
        <fullName evidence="2">Aldo/keto reductase</fullName>
    </submittedName>
</protein>
<dbReference type="EMBL" id="JBBWWT010000003">
    <property type="protein sequence ID" value="MEL1264483.1"/>
    <property type="molecule type" value="Genomic_DNA"/>
</dbReference>
<comment type="caution">
    <text evidence="2">The sequence shown here is derived from an EMBL/GenBank/DDBJ whole genome shotgun (WGS) entry which is preliminary data.</text>
</comment>
<evidence type="ECO:0000259" key="1">
    <source>
        <dbReference type="Pfam" id="PF00248"/>
    </source>
</evidence>
<accession>A0ABU9J166</accession>
<feature type="domain" description="NADP-dependent oxidoreductase" evidence="1">
    <location>
        <begin position="10"/>
        <end position="321"/>
    </location>
</feature>
<dbReference type="Proteomes" id="UP001459204">
    <property type="component" value="Unassembled WGS sequence"/>
</dbReference>
<dbReference type="InterPro" id="IPR020471">
    <property type="entry name" value="AKR"/>
</dbReference>
<proteinExistence type="predicted"/>
<dbReference type="RefSeq" id="WP_341725663.1">
    <property type="nucleotide sequence ID" value="NZ_JBBWWT010000003.1"/>
</dbReference>
<reference evidence="2 3" key="1">
    <citation type="submission" date="2024-04" db="EMBL/GenBank/DDBJ databases">
        <title>Draft genome sequence of Pseudoxanthomonas putridarboris WD12.</title>
        <authorList>
            <person name="Oh J."/>
        </authorList>
    </citation>
    <scope>NUCLEOTIDE SEQUENCE [LARGE SCALE GENOMIC DNA]</scope>
    <source>
        <strain evidence="2 3">WD12</strain>
    </source>
</reference>
<organism evidence="2 3">
    <name type="scientific">Pseudoxanthomonas putridarboris</name>
    <dbReference type="NCBI Taxonomy" id="752605"/>
    <lineage>
        <taxon>Bacteria</taxon>
        <taxon>Pseudomonadati</taxon>
        <taxon>Pseudomonadota</taxon>
        <taxon>Gammaproteobacteria</taxon>
        <taxon>Lysobacterales</taxon>
        <taxon>Lysobacteraceae</taxon>
        <taxon>Pseudoxanthomonas</taxon>
    </lineage>
</organism>
<name>A0ABU9J166_9GAMM</name>